<dbReference type="FunFam" id="3.80.10.10:FF:000095">
    <property type="entry name" value="LRR receptor-like serine/threonine-protein kinase GSO1"/>
    <property type="match status" value="1"/>
</dbReference>
<dbReference type="FunFam" id="3.80.10.10:FF:001347">
    <property type="entry name" value="LRR receptor-like serine/threonine-protein kinase GSO2"/>
    <property type="match status" value="1"/>
</dbReference>
<comment type="subcellular location">
    <subcellularLocation>
        <location evidence="1">Cell membrane</location>
        <topology evidence="1">Single-pass type I membrane protein</topology>
    </subcellularLocation>
</comment>
<evidence type="ECO:0000256" key="2">
    <source>
        <dbReference type="ARBA" id="ARBA00009592"/>
    </source>
</evidence>
<keyword evidence="10" id="KW-0675">Receptor</keyword>
<sequence length="756" mass="84870">MTFSRPGEVETAKGNAANGFGVECSNKTGHVIGLDLLYRSFGDGPIPDTFGELNFLEELRVSGNMFQEIPTSLGNLSHLSILLISDNALNESLPHLLRKLSGIASKSLEWINLHYNQLVDSFPDITQFSSLKELSLGNNQLKEFHSQRLGRPSSLETLDLSNNKLGGSLPDLRAYSSLQELHVYGNQLERLPESIWQLSKLKILDLSSNSLEGTITEYHLSKLAYLDVLDLSYNSLALNTSSDWTPPFQLSSLYLRFCNVGPDFPKWLQTQKSLSYLDMSFASISDTLPTWLWNMPSLSNLNLSSNHISGGIPHLSPNFTGISYLDLSYNNFSGPIPSFLSHSIKLQLSKNMFSGSIFQLCTTFTHLNLEVLDLSDNQLTGELPDCWMNSSSLRVLNLANNNFSGKIPPTLGHNPRLQILHLRNNNFVGELPSSLKNCTWLRMLDVGGNKLTGTIPEWIGTHLTSLTVLSLRFNKFHGNIDPTICYLTNIQVLDLSRNNISGEIPQCFNYFTSLVQKYSSMEGNSFYKFWTSFYHFYLDTYVDNALVQWKGQEKEYRKLGLLRGIDLSSNKLVGNIPHQFSDLRALVFLNLSRNHLTGNIISSIGQMEMLEWLDLSRNKLSGKIPSSLAELHFLSVLDLSYNNLTGMIPLGTQLQSFNTSAYAGNSQLCGLPLAECPRDSPYPSSIDHGKGNYIEEDDEFISREFYICMAFGFITGFWAVIDSRESFGPNGASFQKQEVSTVYQTSWWLERCRGYG</sequence>
<dbReference type="GO" id="GO:0005886">
    <property type="term" value="C:plasma membrane"/>
    <property type="evidence" value="ECO:0007669"/>
    <property type="project" value="UniProtKB-SubCell"/>
</dbReference>
<dbReference type="SMART" id="SM00364">
    <property type="entry name" value="LRR_BAC"/>
    <property type="match status" value="8"/>
</dbReference>
<organism evidence="12 13">
    <name type="scientific">Fraxinus pennsylvanica</name>
    <dbReference type="NCBI Taxonomy" id="56036"/>
    <lineage>
        <taxon>Eukaryota</taxon>
        <taxon>Viridiplantae</taxon>
        <taxon>Streptophyta</taxon>
        <taxon>Embryophyta</taxon>
        <taxon>Tracheophyta</taxon>
        <taxon>Spermatophyta</taxon>
        <taxon>Magnoliopsida</taxon>
        <taxon>eudicotyledons</taxon>
        <taxon>Gunneridae</taxon>
        <taxon>Pentapetalae</taxon>
        <taxon>asterids</taxon>
        <taxon>lamiids</taxon>
        <taxon>Lamiales</taxon>
        <taxon>Oleaceae</taxon>
        <taxon>Oleeae</taxon>
        <taxon>Fraxinus</taxon>
    </lineage>
</organism>
<dbReference type="Gene3D" id="3.80.10.10">
    <property type="entry name" value="Ribonuclease Inhibitor"/>
    <property type="match status" value="4"/>
</dbReference>
<dbReference type="EMBL" id="OU503048">
    <property type="protein sequence ID" value="CAI9774195.1"/>
    <property type="molecule type" value="Genomic_DNA"/>
</dbReference>
<dbReference type="AlphaFoldDB" id="A0AAD1ZVY4"/>
<dbReference type="GO" id="GO:0051707">
    <property type="term" value="P:response to other organism"/>
    <property type="evidence" value="ECO:0007669"/>
    <property type="project" value="UniProtKB-ARBA"/>
</dbReference>
<dbReference type="GO" id="GO:0006952">
    <property type="term" value="P:defense response"/>
    <property type="evidence" value="ECO:0007669"/>
    <property type="project" value="UniProtKB-ARBA"/>
</dbReference>
<evidence type="ECO:0000256" key="4">
    <source>
        <dbReference type="ARBA" id="ARBA00022614"/>
    </source>
</evidence>
<dbReference type="Pfam" id="PF00560">
    <property type="entry name" value="LRR_1"/>
    <property type="match status" value="7"/>
</dbReference>
<keyword evidence="7" id="KW-0677">Repeat</keyword>
<evidence type="ECO:0000313" key="13">
    <source>
        <dbReference type="Proteomes" id="UP000834106"/>
    </source>
</evidence>
<dbReference type="Proteomes" id="UP000834106">
    <property type="component" value="Chromosome 13"/>
</dbReference>
<reference evidence="12" key="1">
    <citation type="submission" date="2023-05" db="EMBL/GenBank/DDBJ databases">
        <authorList>
            <person name="Huff M."/>
        </authorList>
    </citation>
    <scope>NUCLEOTIDE SEQUENCE</scope>
</reference>
<dbReference type="PRINTS" id="PR00019">
    <property type="entry name" value="LEURICHRPT"/>
</dbReference>
<keyword evidence="11" id="KW-0325">Glycoprotein</keyword>
<gene>
    <name evidence="12" type="ORF">FPE_LOCUS21625</name>
</gene>
<evidence type="ECO:0000256" key="5">
    <source>
        <dbReference type="ARBA" id="ARBA00022692"/>
    </source>
</evidence>
<accession>A0AAD1ZVY4</accession>
<dbReference type="SMART" id="SM00365">
    <property type="entry name" value="LRR_SD22"/>
    <property type="match status" value="7"/>
</dbReference>
<keyword evidence="8" id="KW-1133">Transmembrane helix</keyword>
<dbReference type="InterPro" id="IPR003591">
    <property type="entry name" value="Leu-rich_rpt_typical-subtyp"/>
</dbReference>
<keyword evidence="5" id="KW-0812">Transmembrane</keyword>
<keyword evidence="9" id="KW-0472">Membrane</keyword>
<evidence type="ECO:0000256" key="7">
    <source>
        <dbReference type="ARBA" id="ARBA00022737"/>
    </source>
</evidence>
<protein>
    <submittedName>
        <fullName evidence="12">Uncharacterized protein</fullName>
    </submittedName>
</protein>
<comment type="similarity">
    <text evidence="2">Belongs to the RLP family.</text>
</comment>
<keyword evidence="4" id="KW-0433">Leucine-rich repeat</keyword>
<evidence type="ECO:0000256" key="6">
    <source>
        <dbReference type="ARBA" id="ARBA00022729"/>
    </source>
</evidence>
<evidence type="ECO:0000256" key="8">
    <source>
        <dbReference type="ARBA" id="ARBA00022989"/>
    </source>
</evidence>
<dbReference type="PROSITE" id="PS51450">
    <property type="entry name" value="LRR"/>
    <property type="match status" value="1"/>
</dbReference>
<keyword evidence="13" id="KW-1185">Reference proteome</keyword>
<dbReference type="SUPFAM" id="SSF52047">
    <property type="entry name" value="RNI-like"/>
    <property type="match status" value="1"/>
</dbReference>
<dbReference type="Pfam" id="PF13855">
    <property type="entry name" value="LRR_8"/>
    <property type="match status" value="4"/>
</dbReference>
<name>A0AAD1ZVY4_9LAMI</name>
<evidence type="ECO:0000256" key="3">
    <source>
        <dbReference type="ARBA" id="ARBA00022475"/>
    </source>
</evidence>
<evidence type="ECO:0000256" key="9">
    <source>
        <dbReference type="ARBA" id="ARBA00023136"/>
    </source>
</evidence>
<dbReference type="InterPro" id="IPR025875">
    <property type="entry name" value="Leu-rich_rpt_4"/>
</dbReference>
<dbReference type="PANTHER" id="PTHR48063">
    <property type="entry name" value="LRR RECEPTOR-LIKE KINASE"/>
    <property type="match status" value="1"/>
</dbReference>
<dbReference type="InterPro" id="IPR032675">
    <property type="entry name" value="LRR_dom_sf"/>
</dbReference>
<evidence type="ECO:0000313" key="12">
    <source>
        <dbReference type="EMBL" id="CAI9774195.1"/>
    </source>
</evidence>
<keyword evidence="3" id="KW-1003">Cell membrane</keyword>
<evidence type="ECO:0000256" key="10">
    <source>
        <dbReference type="ARBA" id="ARBA00023170"/>
    </source>
</evidence>
<dbReference type="SUPFAM" id="SSF52058">
    <property type="entry name" value="L domain-like"/>
    <property type="match status" value="1"/>
</dbReference>
<keyword evidence="6" id="KW-0732">Signal</keyword>
<dbReference type="Pfam" id="PF12799">
    <property type="entry name" value="LRR_4"/>
    <property type="match status" value="1"/>
</dbReference>
<dbReference type="InterPro" id="IPR046956">
    <property type="entry name" value="RLP23-like"/>
</dbReference>
<evidence type="ECO:0000256" key="1">
    <source>
        <dbReference type="ARBA" id="ARBA00004251"/>
    </source>
</evidence>
<evidence type="ECO:0000256" key="11">
    <source>
        <dbReference type="ARBA" id="ARBA00023180"/>
    </source>
</evidence>
<dbReference type="InterPro" id="IPR001611">
    <property type="entry name" value="Leu-rich_rpt"/>
</dbReference>
<dbReference type="FunFam" id="3.80.10.10:FF:000111">
    <property type="entry name" value="LRR receptor-like serine/threonine-protein kinase ERECTA"/>
    <property type="match status" value="1"/>
</dbReference>
<dbReference type="SMART" id="SM00369">
    <property type="entry name" value="LRR_TYP"/>
    <property type="match status" value="10"/>
</dbReference>
<dbReference type="PANTHER" id="PTHR48063:SF98">
    <property type="entry name" value="LRR RECEPTOR-LIKE SERINE_THREONINE-PROTEIN KINASE FLS2"/>
    <property type="match status" value="1"/>
</dbReference>
<proteinExistence type="inferred from homology"/>